<dbReference type="Proteomes" id="UP000768462">
    <property type="component" value="Unassembled WGS sequence"/>
</dbReference>
<keyword evidence="1 3" id="KW-0210">Decarboxylase</keyword>
<evidence type="ECO:0000256" key="3">
    <source>
        <dbReference type="HAMAP-Rule" id="MF_02225"/>
    </source>
</evidence>
<keyword evidence="3" id="KW-0511">Multifunctional enzyme</keyword>
<evidence type="ECO:0000259" key="5">
    <source>
        <dbReference type="Pfam" id="PF02441"/>
    </source>
</evidence>
<dbReference type="Gene3D" id="3.40.50.1950">
    <property type="entry name" value="Flavin prenyltransferase-like"/>
    <property type="match status" value="1"/>
</dbReference>
<dbReference type="GO" id="GO:0015941">
    <property type="term" value="P:pantothenate catabolic process"/>
    <property type="evidence" value="ECO:0007669"/>
    <property type="project" value="InterPro"/>
</dbReference>
<dbReference type="SUPFAM" id="SSF52507">
    <property type="entry name" value="Homo-oligomeric flavin-containing Cys decarboxylases, HFCD"/>
    <property type="match status" value="1"/>
</dbReference>
<comment type="caution">
    <text evidence="7">The sequence shown here is derived from an EMBL/GenBank/DDBJ whole genome shotgun (WGS) entry which is preliminary data.</text>
</comment>
<dbReference type="Pfam" id="PF02441">
    <property type="entry name" value="Flavoprotein"/>
    <property type="match status" value="1"/>
</dbReference>
<dbReference type="SUPFAM" id="SSF102645">
    <property type="entry name" value="CoaB-like"/>
    <property type="match status" value="1"/>
</dbReference>
<dbReference type="AlphaFoldDB" id="A0A927ZJD5"/>
<dbReference type="InterPro" id="IPR003382">
    <property type="entry name" value="Flavoprotein"/>
</dbReference>
<comment type="pathway">
    <text evidence="3 4">Cofactor biosynthesis; coenzyme A biosynthesis; CoA from (R)-pantothenate: step 2/5.</text>
</comment>
<feature type="binding site" evidence="3">
    <location>
        <position position="335"/>
    </location>
    <ligand>
        <name>CTP</name>
        <dbReference type="ChEBI" id="CHEBI:37563"/>
    </ligand>
</feature>
<dbReference type="GO" id="GO:0004632">
    <property type="term" value="F:phosphopantothenate--cysteine ligase activity"/>
    <property type="evidence" value="ECO:0007669"/>
    <property type="project" value="UniProtKB-UniRule"/>
</dbReference>
<evidence type="ECO:0000259" key="6">
    <source>
        <dbReference type="Pfam" id="PF04127"/>
    </source>
</evidence>
<dbReference type="InterPro" id="IPR035929">
    <property type="entry name" value="CoaB-like_sf"/>
</dbReference>
<keyword evidence="3" id="KW-0460">Magnesium</keyword>
<evidence type="ECO:0000313" key="7">
    <source>
        <dbReference type="EMBL" id="MBE6060687.1"/>
    </source>
</evidence>
<feature type="region of interest" description="Phosphopantothenate--cysteine ligase" evidence="3">
    <location>
        <begin position="189"/>
        <end position="395"/>
    </location>
</feature>
<comment type="function">
    <text evidence="4">Catalyzes two steps in the biosynthesis of coenzyme A. In the first step cysteine is conjugated to 4'-phosphopantothenate to form 4-phosphopantothenoylcysteine, in the latter compound is decarboxylated to form 4'-phosphopantotheine.</text>
</comment>
<reference evidence="7" key="1">
    <citation type="submission" date="2019-04" db="EMBL/GenBank/DDBJ databases">
        <title>Evolution of Biomass-Degrading Anaerobic Consortia Revealed by Metagenomics.</title>
        <authorList>
            <person name="Peng X."/>
        </authorList>
    </citation>
    <scope>NUCLEOTIDE SEQUENCE</scope>
    <source>
        <strain evidence="7">SIG254</strain>
    </source>
</reference>
<feature type="domain" description="Flavoprotein" evidence="5">
    <location>
        <begin position="4"/>
        <end position="177"/>
    </location>
</feature>
<feature type="binding site" evidence="3">
    <location>
        <position position="287"/>
    </location>
    <ligand>
        <name>CTP</name>
        <dbReference type="ChEBI" id="CHEBI:37563"/>
    </ligand>
</feature>
<sequence length="395" mass="43025">MSKKNVVIGVTGGVAVYKALDVISRLKKKDINVDVIMTKSACEFVTPLSFQSLSQNAVIKNMFDEPKVFEIQHISLAKKADVLVVVPATANIIGKVANGIADDMLSTTIMATNAKVIFAPAMNTNMYNNPIVKENIKKLKSYGYEFINPSSGRLACGDVGDGKLADTEEIAEVILSHLHEPKDLVGKKVLVTAGPTRANIDPVRFLTNRSTGKMGYAIAEEARDRGAEVVLVSGPTSIKAPLGVKIIKVETNEEMLNAVKAEFDTSDIVVKSAAVSDYKPKTYSDKKIKKGPGNLNIELERDNDILKELGTLKKHQILVGFAAESNDVIENAHIKLKKKNLDYIVANNITESNAGFGSDTNRVTVINRDGKEISLDNMSKRLVGHELFNMILNNK</sequence>
<keyword evidence="3 4" id="KW-0288">FMN</keyword>
<feature type="binding site" evidence="3">
    <location>
        <position position="339"/>
    </location>
    <ligand>
        <name>CTP</name>
        <dbReference type="ChEBI" id="CHEBI:37563"/>
    </ligand>
</feature>
<dbReference type="GO" id="GO:0046872">
    <property type="term" value="F:metal ion binding"/>
    <property type="evidence" value="ECO:0007669"/>
    <property type="project" value="UniProtKB-KW"/>
</dbReference>
<comment type="catalytic activity">
    <reaction evidence="3 4">
        <text>(R)-4'-phosphopantothenate + L-cysteine + CTP = N-[(R)-4-phosphopantothenoyl]-L-cysteine + CMP + diphosphate + H(+)</text>
        <dbReference type="Rhea" id="RHEA:19397"/>
        <dbReference type="ChEBI" id="CHEBI:10986"/>
        <dbReference type="ChEBI" id="CHEBI:15378"/>
        <dbReference type="ChEBI" id="CHEBI:33019"/>
        <dbReference type="ChEBI" id="CHEBI:35235"/>
        <dbReference type="ChEBI" id="CHEBI:37563"/>
        <dbReference type="ChEBI" id="CHEBI:59458"/>
        <dbReference type="ChEBI" id="CHEBI:60377"/>
        <dbReference type="EC" id="6.3.2.5"/>
    </reaction>
</comment>
<dbReference type="GO" id="GO:0010181">
    <property type="term" value="F:FMN binding"/>
    <property type="evidence" value="ECO:0007669"/>
    <property type="project" value="UniProtKB-UniRule"/>
</dbReference>
<dbReference type="NCBIfam" id="TIGR00521">
    <property type="entry name" value="coaBC_dfp"/>
    <property type="match status" value="1"/>
</dbReference>
<comment type="function">
    <text evidence="3">Catalyzes two sequential steps in the biosynthesis of coenzyme A. In the first step cysteine is conjugated to 4'-phosphopantothenate to form 4-phosphopantothenoylcysteine. In the second step the latter compound is decarboxylated to form 4'-phosphopantotheine.</text>
</comment>
<comment type="similarity">
    <text evidence="3 4">In the C-terminal section; belongs to the PPC synthetase family.</text>
</comment>
<keyword evidence="2 3" id="KW-0456">Lyase</keyword>
<comment type="pathway">
    <text evidence="3 4">Cofactor biosynthesis; coenzyme A biosynthesis; CoA from (R)-pantothenate: step 3/5.</text>
</comment>
<proteinExistence type="inferred from homology"/>
<dbReference type="EC" id="6.3.2.5" evidence="3"/>
<dbReference type="HAMAP" id="MF_02225">
    <property type="entry name" value="CoaBC"/>
    <property type="match status" value="1"/>
</dbReference>
<keyword evidence="3 4" id="KW-0436">Ligase</keyword>
<evidence type="ECO:0000313" key="8">
    <source>
        <dbReference type="Proteomes" id="UP000768462"/>
    </source>
</evidence>
<protein>
    <recommendedName>
        <fullName evidence="3">Coenzyme A biosynthesis bifunctional protein CoaBC</fullName>
    </recommendedName>
    <alternativeName>
        <fullName evidence="3">DNA/pantothenate metabolism flavoprotein</fullName>
    </alternativeName>
    <alternativeName>
        <fullName evidence="3">Phosphopantothenoylcysteine synthetase/decarboxylase</fullName>
        <shortName evidence="3">PPCS-PPCDC</shortName>
    </alternativeName>
    <domain>
        <recommendedName>
            <fullName evidence="3">Phosphopantothenoylcysteine decarboxylase</fullName>
            <shortName evidence="3">PPC decarboxylase</shortName>
            <shortName evidence="3">PPC-DC</shortName>
            <ecNumber evidence="3">4.1.1.36</ecNumber>
        </recommendedName>
        <alternativeName>
            <fullName evidence="3">CoaC</fullName>
        </alternativeName>
    </domain>
    <domain>
        <recommendedName>
            <fullName evidence="3">Phosphopantothenate--cysteine ligase</fullName>
            <ecNumber evidence="3">6.3.2.5</ecNumber>
        </recommendedName>
        <alternativeName>
            <fullName evidence="3">CoaB</fullName>
        </alternativeName>
        <alternativeName>
            <fullName evidence="3">Phosphopantothenoylcysteine synthetase</fullName>
            <shortName evidence="3">PPC synthetase</shortName>
            <shortName evidence="3">PPC-S</shortName>
        </alternativeName>
    </domain>
</protein>
<dbReference type="GO" id="GO:0071513">
    <property type="term" value="C:phosphopantothenoylcysteine decarboxylase complex"/>
    <property type="evidence" value="ECO:0007669"/>
    <property type="project" value="TreeGrafter"/>
</dbReference>
<dbReference type="PANTHER" id="PTHR14359">
    <property type="entry name" value="HOMO-OLIGOMERIC FLAVIN CONTAINING CYS DECARBOXYLASE FAMILY"/>
    <property type="match status" value="1"/>
</dbReference>
<dbReference type="PANTHER" id="PTHR14359:SF6">
    <property type="entry name" value="PHOSPHOPANTOTHENOYLCYSTEINE DECARBOXYLASE"/>
    <property type="match status" value="1"/>
</dbReference>
<feature type="domain" description="DNA/pantothenate metabolism flavoprotein C-terminal" evidence="6">
    <location>
        <begin position="184"/>
        <end position="392"/>
    </location>
</feature>
<comment type="caution">
    <text evidence="3">Lacks conserved residue(s) required for the propagation of feature annotation.</text>
</comment>
<dbReference type="GO" id="GO:0004633">
    <property type="term" value="F:phosphopantothenoylcysteine decarboxylase activity"/>
    <property type="evidence" value="ECO:0007669"/>
    <property type="project" value="UniProtKB-UniRule"/>
</dbReference>
<organism evidence="7 8">
    <name type="scientific">Clostridium sulfidigenes</name>
    <dbReference type="NCBI Taxonomy" id="318464"/>
    <lineage>
        <taxon>Bacteria</taxon>
        <taxon>Bacillati</taxon>
        <taxon>Bacillota</taxon>
        <taxon>Clostridia</taxon>
        <taxon>Eubacteriales</taxon>
        <taxon>Clostridiaceae</taxon>
        <taxon>Clostridium</taxon>
    </lineage>
</organism>
<comment type="catalytic activity">
    <reaction evidence="3 4">
        <text>N-[(R)-4-phosphopantothenoyl]-L-cysteine + H(+) = (R)-4'-phosphopantetheine + CO2</text>
        <dbReference type="Rhea" id="RHEA:16793"/>
        <dbReference type="ChEBI" id="CHEBI:15378"/>
        <dbReference type="ChEBI" id="CHEBI:16526"/>
        <dbReference type="ChEBI" id="CHEBI:59458"/>
        <dbReference type="ChEBI" id="CHEBI:61723"/>
        <dbReference type="EC" id="4.1.1.36"/>
    </reaction>
</comment>
<evidence type="ECO:0000256" key="1">
    <source>
        <dbReference type="ARBA" id="ARBA00022793"/>
    </source>
</evidence>
<comment type="similarity">
    <text evidence="3 4">In the N-terminal section; belongs to the HFCD (homo-oligomeric flavin containing Cys decarboxylase) superfamily.</text>
</comment>
<dbReference type="Pfam" id="PF04127">
    <property type="entry name" value="DFP"/>
    <property type="match status" value="1"/>
</dbReference>
<keyword evidence="3 4" id="KW-0285">Flavoprotein</keyword>
<name>A0A927ZJD5_9CLOT</name>
<feature type="binding site" evidence="3">
    <location>
        <position position="277"/>
    </location>
    <ligand>
        <name>CTP</name>
        <dbReference type="ChEBI" id="CHEBI:37563"/>
    </ligand>
</feature>
<gene>
    <name evidence="3 7" type="primary">coaBC</name>
    <name evidence="7" type="ORF">E7215_11030</name>
</gene>
<comment type="cofactor">
    <cofactor evidence="3">
        <name>FMN</name>
        <dbReference type="ChEBI" id="CHEBI:58210"/>
    </cofactor>
    <text evidence="3">Binds 1 FMN per subunit.</text>
</comment>
<dbReference type="InterPro" id="IPR036551">
    <property type="entry name" value="Flavin_trans-like"/>
</dbReference>
<evidence type="ECO:0000256" key="4">
    <source>
        <dbReference type="RuleBase" id="RU364078"/>
    </source>
</evidence>
<dbReference type="InterPro" id="IPR007085">
    <property type="entry name" value="DNA/pantothenate-metab_flavo_C"/>
</dbReference>
<accession>A0A927ZJD5</accession>
<feature type="binding site" evidence="3">
    <location>
        <position position="321"/>
    </location>
    <ligand>
        <name>CTP</name>
        <dbReference type="ChEBI" id="CHEBI:37563"/>
    </ligand>
</feature>
<dbReference type="GO" id="GO:0015937">
    <property type="term" value="P:coenzyme A biosynthetic process"/>
    <property type="evidence" value="ECO:0007669"/>
    <property type="project" value="UniProtKB-UniRule"/>
</dbReference>
<feature type="region of interest" description="Phosphopantothenoylcysteine decarboxylase" evidence="3">
    <location>
        <begin position="1"/>
        <end position="188"/>
    </location>
</feature>
<evidence type="ECO:0000256" key="2">
    <source>
        <dbReference type="ARBA" id="ARBA00023239"/>
    </source>
</evidence>
<dbReference type="Gene3D" id="3.40.50.10300">
    <property type="entry name" value="CoaB-like"/>
    <property type="match status" value="1"/>
</dbReference>
<dbReference type="EMBL" id="SVCM01000127">
    <property type="protein sequence ID" value="MBE6060687.1"/>
    <property type="molecule type" value="Genomic_DNA"/>
</dbReference>
<dbReference type="EC" id="4.1.1.36" evidence="3"/>
<keyword evidence="3" id="KW-0479">Metal-binding</keyword>
<dbReference type="InterPro" id="IPR005252">
    <property type="entry name" value="CoaBC"/>
</dbReference>
<feature type="active site" description="Proton donor" evidence="3">
    <location>
        <position position="156"/>
    </location>
</feature>
<comment type="cofactor">
    <cofactor evidence="3">
        <name>Mg(2+)</name>
        <dbReference type="ChEBI" id="CHEBI:18420"/>
    </cofactor>
</comment>